<proteinExistence type="predicted"/>
<dbReference type="Proteomes" id="UP000063718">
    <property type="component" value="Unassembled WGS sequence"/>
</dbReference>
<name>A0A0S6UDS4_NEOTH</name>
<dbReference type="Pfam" id="PF02518">
    <property type="entry name" value="HATPase_c"/>
    <property type="match status" value="1"/>
</dbReference>
<evidence type="ECO:0000259" key="1">
    <source>
        <dbReference type="SMART" id="SM00387"/>
    </source>
</evidence>
<dbReference type="AlphaFoldDB" id="A0A0S6UDS4"/>
<dbReference type="InterPro" id="IPR003594">
    <property type="entry name" value="HATPase_dom"/>
</dbReference>
<organism evidence="2">
    <name type="scientific">Moorella thermoacetica Y72</name>
    <dbReference type="NCBI Taxonomy" id="1325331"/>
    <lineage>
        <taxon>Bacteria</taxon>
        <taxon>Bacillati</taxon>
        <taxon>Bacillota</taxon>
        <taxon>Clostridia</taxon>
        <taxon>Neomoorellales</taxon>
        <taxon>Neomoorellaceae</taxon>
        <taxon>Neomoorella</taxon>
    </lineage>
</organism>
<feature type="domain" description="Histidine kinase/HSP90-like ATPase" evidence="1">
    <location>
        <begin position="34"/>
        <end position="134"/>
    </location>
</feature>
<evidence type="ECO:0000313" key="2">
    <source>
        <dbReference type="EMBL" id="GAF27249.1"/>
    </source>
</evidence>
<dbReference type="CDD" id="cd16934">
    <property type="entry name" value="HATPase_RsbT-like"/>
    <property type="match status" value="1"/>
</dbReference>
<sequence length="135" mass="14794">MNLKQTLPITSEYDIITARQAAREIARQIGFNTVDQVRIATAVSELTRNVVLYAGFGKVDIEVVTRGERQGIEITVSDQGPGIADIELALRDGYSSSNGLGAGLSGARRLMDTFFIESRVGHGTIVRIGKWKNWK</sequence>
<dbReference type="SUPFAM" id="SSF55874">
    <property type="entry name" value="ATPase domain of HSP90 chaperone/DNA topoisomerase II/histidine kinase"/>
    <property type="match status" value="1"/>
</dbReference>
<dbReference type="RefSeq" id="WP_025774993.1">
    <property type="nucleotide sequence ID" value="NZ_DF238840.1"/>
</dbReference>
<dbReference type="EMBL" id="DF238840">
    <property type="protein sequence ID" value="GAF27249.1"/>
    <property type="molecule type" value="Genomic_DNA"/>
</dbReference>
<dbReference type="SMART" id="SM00387">
    <property type="entry name" value="HATPase_c"/>
    <property type="match status" value="1"/>
</dbReference>
<dbReference type="InterPro" id="IPR036890">
    <property type="entry name" value="HATPase_C_sf"/>
</dbReference>
<accession>A0A0S6UDS4</accession>
<reference evidence="2" key="1">
    <citation type="journal article" date="2014" name="Gene">
        <title>Genome-guided analysis of transformation efficiency and carbon dioxide assimilation by Moorella thermoacetica Y72.</title>
        <authorList>
            <person name="Tsukahara K."/>
            <person name="Kita A."/>
            <person name="Nakashimada Y."/>
            <person name="Hoshino T."/>
            <person name="Murakami K."/>
        </authorList>
    </citation>
    <scope>NUCLEOTIDE SEQUENCE [LARGE SCALE GENOMIC DNA]</scope>
    <source>
        <strain evidence="2">Y72</strain>
    </source>
</reference>
<protein>
    <submittedName>
        <fullName evidence="2">Anti-sigma regulatory factor</fullName>
    </submittedName>
</protein>
<gene>
    <name evidence="2" type="ORF">MTY_2590</name>
</gene>
<dbReference type="Gene3D" id="3.30.565.10">
    <property type="entry name" value="Histidine kinase-like ATPase, C-terminal domain"/>
    <property type="match status" value="1"/>
</dbReference>